<gene>
    <name evidence="2" type="ORF">Harman_32720</name>
</gene>
<evidence type="ECO:0008006" key="4">
    <source>
        <dbReference type="Google" id="ProtNLM"/>
    </source>
</evidence>
<dbReference type="InterPro" id="IPR050155">
    <property type="entry name" value="HAD-like_hydrolase_sf"/>
</dbReference>
<dbReference type="InterPro" id="IPR006439">
    <property type="entry name" value="HAD-SF_hydro_IA"/>
</dbReference>
<protein>
    <recommendedName>
        <fullName evidence="4">HAD family hydrolase</fullName>
    </recommendedName>
</protein>
<evidence type="ECO:0000313" key="2">
    <source>
        <dbReference type="EMBL" id="GCF15337.1"/>
    </source>
</evidence>
<comment type="caution">
    <text evidence="2">The sequence shown here is derived from an EMBL/GenBank/DDBJ whole genome shotgun (WGS) entry which is preliminary data.</text>
</comment>
<dbReference type="InterPro" id="IPR023198">
    <property type="entry name" value="PGP-like_dom2"/>
</dbReference>
<dbReference type="NCBIfam" id="TIGR01549">
    <property type="entry name" value="HAD-SF-IA-v1"/>
    <property type="match status" value="1"/>
</dbReference>
<dbReference type="SFLD" id="SFLDG01129">
    <property type="entry name" value="C1.5:_HAD__Beta-PGM__Phosphata"/>
    <property type="match status" value="1"/>
</dbReference>
<name>A0A4C2ENS9_9EURY</name>
<dbReference type="AlphaFoldDB" id="A0A4C2ENS9"/>
<dbReference type="InterPro" id="IPR036412">
    <property type="entry name" value="HAD-like_sf"/>
</dbReference>
<dbReference type="InterPro" id="IPR023214">
    <property type="entry name" value="HAD_sf"/>
</dbReference>
<accession>A0A4C2ENS9</accession>
<dbReference type="EMBL" id="BIXZ01000007">
    <property type="protein sequence ID" value="GCF15337.1"/>
    <property type="molecule type" value="Genomic_DNA"/>
</dbReference>
<sequence length="222" mass="24078">MTDGYESIVFDCDGVLVEPTDTAVLVDAVVEAFDAFGADIDRSVARQSVTEDAVPAETACDHGIDPEAFWHYRELAASLAQQTHIRDGGKPVYDDVAALDSIECSLGLVSNNQHATIEFLRAYHDLPTFETARGRRPTLAGAAARKPEPDYVEAALAELGVEDALYVGDSEKDVVAAQRAGIDAAYLRRDHVADVTLTAEPTFEVPDLECLVERITETERPV</sequence>
<dbReference type="OrthoDB" id="115864at2157"/>
<dbReference type="Gene3D" id="1.10.150.240">
    <property type="entry name" value="Putative phosphatase, domain 2"/>
    <property type="match status" value="1"/>
</dbReference>
<dbReference type="SFLD" id="SFLDS00003">
    <property type="entry name" value="Haloacid_Dehalogenase"/>
    <property type="match status" value="1"/>
</dbReference>
<keyword evidence="3" id="KW-1185">Reference proteome</keyword>
<dbReference type="RefSeq" id="WP_137684859.1">
    <property type="nucleotide sequence ID" value="NZ_BIXZ01000007.1"/>
</dbReference>
<organism evidence="2 3">
    <name type="scientific">Haloarcula mannanilytica</name>
    <dbReference type="NCBI Taxonomy" id="2509225"/>
    <lineage>
        <taxon>Archaea</taxon>
        <taxon>Methanobacteriati</taxon>
        <taxon>Methanobacteriota</taxon>
        <taxon>Stenosarchaea group</taxon>
        <taxon>Halobacteria</taxon>
        <taxon>Halobacteriales</taxon>
        <taxon>Haloarculaceae</taxon>
        <taxon>Haloarcula</taxon>
    </lineage>
</organism>
<comment type="similarity">
    <text evidence="1">Belongs to the HAD-like hydrolase superfamily.</text>
</comment>
<evidence type="ECO:0000256" key="1">
    <source>
        <dbReference type="ARBA" id="ARBA00007958"/>
    </source>
</evidence>
<evidence type="ECO:0000313" key="3">
    <source>
        <dbReference type="Proteomes" id="UP000304382"/>
    </source>
</evidence>
<dbReference type="GO" id="GO:0008967">
    <property type="term" value="F:phosphoglycolate phosphatase activity"/>
    <property type="evidence" value="ECO:0007669"/>
    <property type="project" value="TreeGrafter"/>
</dbReference>
<dbReference type="Proteomes" id="UP000304382">
    <property type="component" value="Unassembled WGS sequence"/>
</dbReference>
<dbReference type="Gene3D" id="3.40.50.1000">
    <property type="entry name" value="HAD superfamily/HAD-like"/>
    <property type="match status" value="1"/>
</dbReference>
<dbReference type="Pfam" id="PF00702">
    <property type="entry name" value="Hydrolase"/>
    <property type="match status" value="1"/>
</dbReference>
<dbReference type="PANTHER" id="PTHR43434">
    <property type="entry name" value="PHOSPHOGLYCOLATE PHOSPHATASE"/>
    <property type="match status" value="1"/>
</dbReference>
<reference evidence="2 3" key="1">
    <citation type="submission" date="2019-02" db="EMBL/GenBank/DDBJ databases">
        <title>Haloarcula mannanilyticum sp. nov., a mannan degrading haloarchaeon isolated from commercial salt.</title>
        <authorList>
            <person name="Enomoto S."/>
            <person name="Shimane Y."/>
            <person name="Kamekura M."/>
            <person name="Ito T."/>
            <person name="Moriya O."/>
            <person name="Ihara K."/>
            <person name="Takahashi-Ando N."/>
            <person name="Fukushima Y."/>
            <person name="Yoshida Y."/>
            <person name="Usama R."/>
            <person name="Takai K."/>
            <person name="Minegishi H."/>
        </authorList>
    </citation>
    <scope>NUCLEOTIDE SEQUENCE [LARGE SCALE GENOMIC DNA]</scope>
    <source>
        <strain evidence="2 3">MD130-1</strain>
    </source>
</reference>
<dbReference type="SUPFAM" id="SSF56784">
    <property type="entry name" value="HAD-like"/>
    <property type="match status" value="1"/>
</dbReference>
<proteinExistence type="inferred from homology"/>
<dbReference type="GO" id="GO:0006281">
    <property type="term" value="P:DNA repair"/>
    <property type="evidence" value="ECO:0007669"/>
    <property type="project" value="TreeGrafter"/>
</dbReference>
<dbReference type="PANTHER" id="PTHR43434:SF1">
    <property type="entry name" value="PHOSPHOGLYCOLATE PHOSPHATASE"/>
    <property type="match status" value="1"/>
</dbReference>